<proteinExistence type="predicted"/>
<evidence type="ECO:0000313" key="3">
    <source>
        <dbReference type="Proteomes" id="UP001148838"/>
    </source>
</evidence>
<dbReference type="Proteomes" id="UP001148838">
    <property type="component" value="Unassembled WGS sequence"/>
</dbReference>
<evidence type="ECO:0000313" key="2">
    <source>
        <dbReference type="EMBL" id="KAJ4435172.1"/>
    </source>
</evidence>
<organism evidence="2 3">
    <name type="scientific">Periplaneta americana</name>
    <name type="common">American cockroach</name>
    <name type="synonym">Blatta americana</name>
    <dbReference type="NCBI Taxonomy" id="6978"/>
    <lineage>
        <taxon>Eukaryota</taxon>
        <taxon>Metazoa</taxon>
        <taxon>Ecdysozoa</taxon>
        <taxon>Arthropoda</taxon>
        <taxon>Hexapoda</taxon>
        <taxon>Insecta</taxon>
        <taxon>Pterygota</taxon>
        <taxon>Neoptera</taxon>
        <taxon>Polyneoptera</taxon>
        <taxon>Dictyoptera</taxon>
        <taxon>Blattodea</taxon>
        <taxon>Blattoidea</taxon>
        <taxon>Blattidae</taxon>
        <taxon>Blattinae</taxon>
        <taxon>Periplaneta</taxon>
    </lineage>
</organism>
<dbReference type="EMBL" id="JAJSOF020000025">
    <property type="protein sequence ID" value="KAJ4435172.1"/>
    <property type="molecule type" value="Genomic_DNA"/>
</dbReference>
<reference evidence="2 3" key="1">
    <citation type="journal article" date="2022" name="Allergy">
        <title>Genome assembly and annotation of Periplaneta americana reveal a comprehensive cockroach allergen profile.</title>
        <authorList>
            <person name="Wang L."/>
            <person name="Xiong Q."/>
            <person name="Saelim N."/>
            <person name="Wang L."/>
            <person name="Nong W."/>
            <person name="Wan A.T."/>
            <person name="Shi M."/>
            <person name="Liu X."/>
            <person name="Cao Q."/>
            <person name="Hui J.H.L."/>
            <person name="Sookrung N."/>
            <person name="Leung T.F."/>
            <person name="Tungtrongchitr A."/>
            <person name="Tsui S.K.W."/>
        </authorList>
    </citation>
    <scope>NUCLEOTIDE SEQUENCE [LARGE SCALE GENOMIC DNA]</scope>
    <source>
        <strain evidence="2">PWHHKU_190912</strain>
    </source>
</reference>
<protein>
    <submittedName>
        <fullName evidence="2">Uncharacterized protein</fullName>
    </submittedName>
</protein>
<keyword evidence="3" id="KW-1185">Reference proteome</keyword>
<sequence>MMVKLMRKRKRNWLDHWLKRNCLLKDELEDGEREKSSGQKKIQMMYDIKICGSYAETKRKTENRKDWRMLGLQTHRHGTTVHDVIRLLIPALYKNQSDSLMAADGDCHHLCKLMAPVRQRWSINDVIGGIRNTVMPSDCSPVRFGIRSYSGARKTPRFITFKYQTSNSCYPEAIIIRGATARKGPRPTSRLLASRPHAEAEVDDHPTRMEYKQDKEKKKSRLHYGYGQFQAFDYEESARGTRSRLNLVELYSSGRQHSLKWVSAKECIGICTVVQKREGESSRSWCGRSVTVDEDAICSKHHVPRLIVNHARDMPPSIPRFTKAPSIRESYTPPVCCSRLVEANAASLGYVQLPQTDVI</sequence>
<name>A0ABQ8SNE2_PERAM</name>
<accession>A0ABQ8SNE2</accession>
<evidence type="ECO:0000256" key="1">
    <source>
        <dbReference type="SAM" id="MobiDB-lite"/>
    </source>
</evidence>
<gene>
    <name evidence="2" type="ORF">ANN_23748</name>
</gene>
<feature type="region of interest" description="Disordered" evidence="1">
    <location>
        <begin position="183"/>
        <end position="204"/>
    </location>
</feature>
<comment type="caution">
    <text evidence="2">The sequence shown here is derived from an EMBL/GenBank/DDBJ whole genome shotgun (WGS) entry which is preliminary data.</text>
</comment>